<dbReference type="SUPFAM" id="SSF103032">
    <property type="entry name" value="Hypothetical protein YwqG"/>
    <property type="match status" value="1"/>
</dbReference>
<dbReference type="Pfam" id="PF09234">
    <property type="entry name" value="DUF1963"/>
    <property type="match status" value="1"/>
</dbReference>
<evidence type="ECO:0000313" key="3">
    <source>
        <dbReference type="Proteomes" id="UP001516472"/>
    </source>
</evidence>
<organism evidence="2 3">
    <name type="scientific">Corallococcus soli</name>
    <dbReference type="NCBI Taxonomy" id="2710757"/>
    <lineage>
        <taxon>Bacteria</taxon>
        <taxon>Pseudomonadati</taxon>
        <taxon>Myxococcota</taxon>
        <taxon>Myxococcia</taxon>
        <taxon>Myxococcales</taxon>
        <taxon>Cystobacterineae</taxon>
        <taxon>Myxococcaceae</taxon>
        <taxon>Corallococcus</taxon>
    </lineage>
</organism>
<name>A0ABR9PNK8_9BACT</name>
<accession>A0ABR9PNK8</accession>
<dbReference type="Proteomes" id="UP001516472">
    <property type="component" value="Unassembled WGS sequence"/>
</dbReference>
<protein>
    <submittedName>
        <fullName evidence="2">DUF1963 domain-containing protein</fullName>
    </submittedName>
</protein>
<feature type="region of interest" description="Disordered" evidence="1">
    <location>
        <begin position="148"/>
        <end position="170"/>
    </location>
</feature>
<dbReference type="Gene3D" id="2.30.320.10">
    <property type="entry name" value="YwqG-like"/>
    <property type="match status" value="1"/>
</dbReference>
<gene>
    <name evidence="2" type="ORF">G4177_15140</name>
</gene>
<reference evidence="2 3" key="1">
    <citation type="submission" date="2020-02" db="EMBL/GenBank/DDBJ databases">
        <authorList>
            <person name="Babadi Z.K."/>
            <person name="Risdian C."/>
            <person name="Ebrahimipour G.H."/>
            <person name="Wink J."/>
        </authorList>
    </citation>
    <scope>NUCLEOTIDE SEQUENCE [LARGE SCALE GENOMIC DNA]</scope>
    <source>
        <strain evidence="2 3">ZKHCc1 1396</strain>
    </source>
</reference>
<dbReference type="InterPro" id="IPR015315">
    <property type="entry name" value="DUF1963"/>
</dbReference>
<keyword evidence="3" id="KW-1185">Reference proteome</keyword>
<comment type="caution">
    <text evidence="2">The sequence shown here is derived from an EMBL/GenBank/DDBJ whole genome shotgun (WGS) entry which is preliminary data.</text>
</comment>
<dbReference type="InterPro" id="IPR035948">
    <property type="entry name" value="YwqG-like_sf"/>
</dbReference>
<proteinExistence type="predicted"/>
<dbReference type="EMBL" id="JAAIYO010000003">
    <property type="protein sequence ID" value="MBE4749498.1"/>
    <property type="molecule type" value="Genomic_DNA"/>
</dbReference>
<evidence type="ECO:0000313" key="2">
    <source>
        <dbReference type="EMBL" id="MBE4749498.1"/>
    </source>
</evidence>
<sequence length="219" mass="24552">MGQRAATPVLGVLDSKFGGTPYVEEANLAWKGFRFLGQLHFARIQDLAPDLPRHGLFALDHEVRGPFSERFRVRWYPDPSEARARSIPLPWTVGRWEARMSFAPGWSLPGGNAWESPLPKEDMELLSHWTDWEPEGFLEDQLEPGVHRLGGHRSAGLDEHEAPPPPAGQAPASYVQLWRINSDNPAGFHWGTNWVYVLIHPEDLAAGRLERAVVTIANA</sequence>
<evidence type="ECO:0000256" key="1">
    <source>
        <dbReference type="SAM" id="MobiDB-lite"/>
    </source>
</evidence>